<keyword evidence="1" id="KW-0808">Transferase</keyword>
<keyword evidence="1" id="KW-0695">RNA-directed DNA polymerase</keyword>
<feature type="non-terminal residue" evidence="1">
    <location>
        <position position="189"/>
    </location>
</feature>
<dbReference type="PANTHER" id="PTHR46890">
    <property type="entry name" value="NON-LTR RETROLELEMENT REVERSE TRANSCRIPTASE-LIKE PROTEIN-RELATED"/>
    <property type="match status" value="1"/>
</dbReference>
<organism evidence="1">
    <name type="scientific">Tanacetum cinerariifolium</name>
    <name type="common">Dalmatian daisy</name>
    <name type="synonym">Chrysanthemum cinerariifolium</name>
    <dbReference type="NCBI Taxonomy" id="118510"/>
    <lineage>
        <taxon>Eukaryota</taxon>
        <taxon>Viridiplantae</taxon>
        <taxon>Streptophyta</taxon>
        <taxon>Embryophyta</taxon>
        <taxon>Tracheophyta</taxon>
        <taxon>Spermatophyta</taxon>
        <taxon>Magnoliopsida</taxon>
        <taxon>eudicotyledons</taxon>
        <taxon>Gunneridae</taxon>
        <taxon>Pentapetalae</taxon>
        <taxon>asterids</taxon>
        <taxon>campanulids</taxon>
        <taxon>Asterales</taxon>
        <taxon>Asteraceae</taxon>
        <taxon>Asteroideae</taxon>
        <taxon>Anthemideae</taxon>
        <taxon>Anthemidinae</taxon>
        <taxon>Tanacetum</taxon>
    </lineage>
</organism>
<gene>
    <name evidence="1" type="ORF">Tci_852274</name>
</gene>
<protein>
    <submittedName>
        <fullName evidence="1">RNA-directed DNA polymerase, eukaryota, reverse transcriptase zinc-binding domain protein</fullName>
    </submittedName>
</protein>
<evidence type="ECO:0000313" key="1">
    <source>
        <dbReference type="EMBL" id="GFC80304.1"/>
    </source>
</evidence>
<dbReference type="PANTHER" id="PTHR46890:SF50">
    <property type="entry name" value="RNA-DIRECTED DNA POLYMERASE, EUKARYOTA, REVERSE TRANSCRIPTASE ZINC-BINDING DOMAIN PROTEIN-RELATED"/>
    <property type="match status" value="1"/>
</dbReference>
<reference evidence="1" key="1">
    <citation type="journal article" date="2019" name="Sci. Rep.">
        <title>Draft genome of Tanacetum cinerariifolium, the natural source of mosquito coil.</title>
        <authorList>
            <person name="Yamashiro T."/>
            <person name="Shiraishi A."/>
            <person name="Satake H."/>
            <person name="Nakayama K."/>
        </authorList>
    </citation>
    <scope>NUCLEOTIDE SEQUENCE</scope>
</reference>
<feature type="non-terminal residue" evidence="1">
    <location>
        <position position="1"/>
    </location>
</feature>
<name>A0A699RBG4_TANCI</name>
<comment type="caution">
    <text evidence="1">The sequence shown here is derived from an EMBL/GenBank/DDBJ whole genome shotgun (WGS) entry which is preliminary data.</text>
</comment>
<accession>A0A699RBG4</accession>
<dbReference type="EMBL" id="BKCJ011074493">
    <property type="protein sequence ID" value="GFC80304.1"/>
    <property type="molecule type" value="Genomic_DNA"/>
</dbReference>
<keyword evidence="1" id="KW-0548">Nucleotidyltransferase</keyword>
<proteinExistence type="predicted"/>
<dbReference type="InterPro" id="IPR052343">
    <property type="entry name" value="Retrotransposon-Effector_Assoc"/>
</dbReference>
<dbReference type="GO" id="GO:0003964">
    <property type="term" value="F:RNA-directed DNA polymerase activity"/>
    <property type="evidence" value="ECO:0007669"/>
    <property type="project" value="UniProtKB-KW"/>
</dbReference>
<dbReference type="AlphaFoldDB" id="A0A699RBG4"/>
<sequence length="189" mass="21145">ANTLIDIDLRLDQGTGLPDDAMNRLKLAKDLNTINKKEALDLAQKAKVRWAIEGDENSNLELANDMEVDVTSDKIKKSVWDCGPDKSPGPDGFTLDFFRRFWSIVGEDVILAVKEFFSSGVIPNGCNSSFIALIPKVMDAKLINDFRPISLVECQYKIIGKILENRISHVMDSIISQEQTAFIKGRQIM</sequence>